<protein>
    <submittedName>
        <fullName evidence="1">LADA_0H03224g1_1</fullName>
    </submittedName>
</protein>
<evidence type="ECO:0000313" key="2">
    <source>
        <dbReference type="Proteomes" id="UP000190274"/>
    </source>
</evidence>
<dbReference type="EMBL" id="LT598461">
    <property type="protein sequence ID" value="SCU96876.1"/>
    <property type="molecule type" value="Genomic_DNA"/>
</dbReference>
<reference evidence="1 2" key="1">
    <citation type="submission" date="2016-03" db="EMBL/GenBank/DDBJ databases">
        <authorList>
            <person name="Devillers H."/>
        </authorList>
    </citation>
    <scope>NUCLEOTIDE SEQUENCE [LARGE SCALE GENOMIC DNA]</scope>
    <source>
        <strain evidence="1">CBS 10888</strain>
    </source>
</reference>
<evidence type="ECO:0000313" key="1">
    <source>
        <dbReference type="EMBL" id="SCU96876.1"/>
    </source>
</evidence>
<gene>
    <name evidence="1" type="ORF">LADA_0H03224G</name>
</gene>
<keyword evidence="2" id="KW-1185">Reference proteome</keyword>
<dbReference type="Proteomes" id="UP000190274">
    <property type="component" value="Chromosome H"/>
</dbReference>
<accession>A0A1G4K066</accession>
<name>A0A1G4K066_9SACH</name>
<dbReference type="AlphaFoldDB" id="A0A1G4K066"/>
<sequence length="657" mass="74937">MLTVRQTLFSAARNQSNRKIRCHTYSTETKLNHKENESGTALASSRRITNNLINQQLSSHTQRNKRSIIHTDILDGGDAIFGMSNEKQKNVTKQYYKTSIKFRTWLRWKIARQNSTVENTLPILSLLGLHDSDVMIETQEDIVLQLIRNSLTFGDIANAVDLYIWYYKHIKKNCLDTNIPLQIIECVGSSNTSSDKLILSKILQLMEFLRHNKQSIKLKDHHILDLCTKIISNANKPSVRKSILNEISESTLLQTNSTRNAQILAFYSQIEQDCKKNNPAGVLQHWAAIKLTYTSLDKHDHKILYRIIKLFTNQKAYRHHCRVLISSLDPVFYVNNSLLLPSIINFSSKTNDFKMATKIMTDITKYANRETVATTLASRKMLSTLLRLHLTFRDANGVQKVLNLIEEKPDGMSAADYQAIILNMLKTNSNRELKKAILLTKTIPGTKALPSLATIITKASQRLSTTSLPGEKVNRIIIQNLLRVAHNLDPNHTNNIWDIVASLYVSSTTSYGKITKKNKNTDEYLLHKKNSADNAAFLKCLFLRSSQKPSALSTTDPFNQPNPSLTIIKLNKNNRLVILRTIAKEARFGKRVDILTWCVNEMAKNGMSLKEIELDWSIMEKHQVRRLSVNNRHTLTSNLKDHGVKSFKKVLSISSRY</sequence>
<organism evidence="1 2">
    <name type="scientific">Lachancea dasiensis</name>
    <dbReference type="NCBI Taxonomy" id="1072105"/>
    <lineage>
        <taxon>Eukaryota</taxon>
        <taxon>Fungi</taxon>
        <taxon>Dikarya</taxon>
        <taxon>Ascomycota</taxon>
        <taxon>Saccharomycotina</taxon>
        <taxon>Saccharomycetes</taxon>
        <taxon>Saccharomycetales</taxon>
        <taxon>Saccharomycetaceae</taxon>
        <taxon>Lachancea</taxon>
    </lineage>
</organism>
<dbReference type="OrthoDB" id="4064185at2759"/>
<proteinExistence type="predicted"/>